<evidence type="ECO:0000256" key="2">
    <source>
        <dbReference type="ARBA" id="ARBA00022908"/>
    </source>
</evidence>
<organism evidence="8 9">
    <name type="scientific">Pseudaeromonas sharmana</name>
    <dbReference type="NCBI Taxonomy" id="328412"/>
    <lineage>
        <taxon>Bacteria</taxon>
        <taxon>Pseudomonadati</taxon>
        <taxon>Pseudomonadota</taxon>
        <taxon>Gammaproteobacteria</taxon>
        <taxon>Aeromonadales</taxon>
        <taxon>Aeromonadaceae</taxon>
        <taxon>Pseudaeromonas</taxon>
    </lineage>
</organism>
<dbReference type="PROSITE" id="PS51898">
    <property type="entry name" value="TYR_RECOMBINASE"/>
    <property type="match status" value="1"/>
</dbReference>
<dbReference type="InterPro" id="IPR004107">
    <property type="entry name" value="Integrase_SAM-like_N"/>
</dbReference>
<proteinExistence type="inferred from homology"/>
<dbReference type="SUPFAM" id="SSF56349">
    <property type="entry name" value="DNA breaking-rejoining enzymes"/>
    <property type="match status" value="1"/>
</dbReference>
<dbReference type="RefSeq" id="WP_377152044.1">
    <property type="nucleotide sequence ID" value="NZ_JBHSAF010000010.1"/>
</dbReference>
<dbReference type="PANTHER" id="PTHR30349">
    <property type="entry name" value="PHAGE INTEGRASE-RELATED"/>
    <property type="match status" value="1"/>
</dbReference>
<dbReference type="EMBL" id="JBHSAF010000010">
    <property type="protein sequence ID" value="MFC3913648.1"/>
    <property type="molecule type" value="Genomic_DNA"/>
</dbReference>
<name>A0ABV8CNT6_9GAMM</name>
<accession>A0ABV8CNT6</accession>
<feature type="domain" description="Core-binding (CB)" evidence="7">
    <location>
        <begin position="4"/>
        <end position="86"/>
    </location>
</feature>
<evidence type="ECO:0000256" key="1">
    <source>
        <dbReference type="ARBA" id="ARBA00008857"/>
    </source>
</evidence>
<sequence>MRKPTSPFLAAIYEQMLTSRYAMSTIEAYLYWIRFYIRFHHLVHPATLGEAEVSAFLTFLAEQRQVAVKTQAQALNALVFLYKQVLNRPFTLQLAFRHSQKAAKLPTVLTPAEVQALLSHLPVHLLLPAQLMYGSGLRVMEAMRLRVQDIDRHYLSLMIWNGKGGKHRRVTLASELLPALQQQIAQVRYYYQADLQRSDYAGVWLPDALARKYPAAPQELGWHYLFPARQLSRDPANGVLRRHHLDASVVQKAIRQAARQLQLGKPVSCHTLRHSFATHLLARGADIRTVQEQLGHSDVRTTQIYTHVLQQGANGVRSPLSDLWRAVQPDDQT</sequence>
<keyword evidence="9" id="KW-1185">Reference proteome</keyword>
<gene>
    <name evidence="8" type="ORF">ACFOSS_09225</name>
</gene>
<evidence type="ECO:0000259" key="7">
    <source>
        <dbReference type="PROSITE" id="PS51900"/>
    </source>
</evidence>
<protein>
    <submittedName>
        <fullName evidence="8">Integron integrase</fullName>
    </submittedName>
</protein>
<dbReference type="InterPro" id="IPR050090">
    <property type="entry name" value="Tyrosine_recombinase_XerCD"/>
</dbReference>
<evidence type="ECO:0000256" key="3">
    <source>
        <dbReference type="ARBA" id="ARBA00023125"/>
    </source>
</evidence>
<evidence type="ECO:0000259" key="6">
    <source>
        <dbReference type="PROSITE" id="PS51898"/>
    </source>
</evidence>
<dbReference type="Pfam" id="PF00589">
    <property type="entry name" value="Phage_integrase"/>
    <property type="match status" value="1"/>
</dbReference>
<keyword evidence="2" id="KW-0229">DNA integration</keyword>
<dbReference type="InterPro" id="IPR011946">
    <property type="entry name" value="Integrase_integron-type"/>
</dbReference>
<dbReference type="PROSITE" id="PS51900">
    <property type="entry name" value="CB"/>
    <property type="match status" value="1"/>
</dbReference>
<evidence type="ECO:0000256" key="5">
    <source>
        <dbReference type="PROSITE-ProRule" id="PRU01248"/>
    </source>
</evidence>
<evidence type="ECO:0000313" key="8">
    <source>
        <dbReference type="EMBL" id="MFC3913648.1"/>
    </source>
</evidence>
<dbReference type="Gene3D" id="1.10.150.130">
    <property type="match status" value="1"/>
</dbReference>
<keyword evidence="3 5" id="KW-0238">DNA-binding</keyword>
<dbReference type="Pfam" id="PF13495">
    <property type="entry name" value="Phage_int_SAM_4"/>
    <property type="match status" value="1"/>
</dbReference>
<dbReference type="NCBIfam" id="TIGR02249">
    <property type="entry name" value="integrase_gron"/>
    <property type="match status" value="1"/>
</dbReference>
<evidence type="ECO:0000313" key="9">
    <source>
        <dbReference type="Proteomes" id="UP001595692"/>
    </source>
</evidence>
<dbReference type="InterPro" id="IPR010998">
    <property type="entry name" value="Integrase_recombinase_N"/>
</dbReference>
<dbReference type="Gene3D" id="1.10.443.10">
    <property type="entry name" value="Intergrase catalytic core"/>
    <property type="match status" value="1"/>
</dbReference>
<dbReference type="InterPro" id="IPR011010">
    <property type="entry name" value="DNA_brk_join_enz"/>
</dbReference>
<dbReference type="InterPro" id="IPR044068">
    <property type="entry name" value="CB"/>
</dbReference>
<dbReference type="InterPro" id="IPR002104">
    <property type="entry name" value="Integrase_catalytic"/>
</dbReference>
<dbReference type="Proteomes" id="UP001595692">
    <property type="component" value="Unassembled WGS sequence"/>
</dbReference>
<dbReference type="PANTHER" id="PTHR30349:SF64">
    <property type="entry name" value="PROPHAGE INTEGRASE INTD-RELATED"/>
    <property type="match status" value="1"/>
</dbReference>
<comment type="caution">
    <text evidence="8">The sequence shown here is derived from an EMBL/GenBank/DDBJ whole genome shotgun (WGS) entry which is preliminary data.</text>
</comment>
<reference evidence="9" key="1">
    <citation type="journal article" date="2019" name="Int. J. Syst. Evol. Microbiol.">
        <title>The Global Catalogue of Microorganisms (GCM) 10K type strain sequencing project: providing services to taxonomists for standard genome sequencing and annotation.</title>
        <authorList>
            <consortium name="The Broad Institute Genomics Platform"/>
            <consortium name="The Broad Institute Genome Sequencing Center for Infectious Disease"/>
            <person name="Wu L."/>
            <person name="Ma J."/>
        </authorList>
    </citation>
    <scope>NUCLEOTIDE SEQUENCE [LARGE SCALE GENOMIC DNA]</scope>
    <source>
        <strain evidence="9">CCUG 54939</strain>
    </source>
</reference>
<comment type="similarity">
    <text evidence="1">Belongs to the 'phage' integrase family.</text>
</comment>
<feature type="domain" description="Tyr recombinase" evidence="6">
    <location>
        <begin position="104"/>
        <end position="318"/>
    </location>
</feature>
<evidence type="ECO:0000256" key="4">
    <source>
        <dbReference type="ARBA" id="ARBA00023172"/>
    </source>
</evidence>
<dbReference type="InterPro" id="IPR013762">
    <property type="entry name" value="Integrase-like_cat_sf"/>
</dbReference>
<keyword evidence="4" id="KW-0233">DNA recombination</keyword>